<dbReference type="Gene3D" id="3.40.630.30">
    <property type="match status" value="1"/>
</dbReference>
<sequence length="308" mass="35455">MADLTKIEEIRRFNRHYANILGKVDQKIYHKPYPLSEARVLAELYGKTGITATEIREKLGIDRGYMSRIVQKFDDDKLIAKKQVPSDKRQHLLHLTGYGENVHLALVGEANKEVAKMIALLTPKQLEQLTGAIHTVEKLLNHEAPQAPRVHIRPFQPGELGYVSYLHGRLYKKTYGFSELFEYYVMKGLSEFLVDRQGGELWIAEVDGEIAGSIAIARAEGHTAQLRWFVLDEQFRGLGIGKSLMDTALAFCRTQNYRHVFLWTVNILEAARHLYGKYGFERTAQKPNAEWTDQELIEERWDLEMDSH</sequence>
<protein>
    <submittedName>
        <fullName evidence="4">MarR family transcriptional regulator</fullName>
    </submittedName>
</protein>
<evidence type="ECO:0000256" key="1">
    <source>
        <dbReference type="ARBA" id="ARBA00022679"/>
    </source>
</evidence>
<name>A0A7H8QDX0_9BACL</name>
<dbReference type="Pfam" id="PF12802">
    <property type="entry name" value="MarR_2"/>
    <property type="match status" value="1"/>
</dbReference>
<dbReference type="InterPro" id="IPR016181">
    <property type="entry name" value="Acyl_CoA_acyltransferase"/>
</dbReference>
<dbReference type="Gene3D" id="1.10.10.10">
    <property type="entry name" value="Winged helix-like DNA-binding domain superfamily/Winged helix DNA-binding domain"/>
    <property type="match status" value="1"/>
</dbReference>
<accession>A0A7H8QDX0</accession>
<feature type="domain" description="HTH marR-type" evidence="2">
    <location>
        <begin position="1"/>
        <end position="138"/>
    </location>
</feature>
<dbReference type="Pfam" id="PF00583">
    <property type="entry name" value="Acetyltransf_1"/>
    <property type="match status" value="1"/>
</dbReference>
<evidence type="ECO:0000259" key="3">
    <source>
        <dbReference type="PROSITE" id="PS51186"/>
    </source>
</evidence>
<dbReference type="PROSITE" id="PS51186">
    <property type="entry name" value="GNAT"/>
    <property type="match status" value="1"/>
</dbReference>
<evidence type="ECO:0000313" key="5">
    <source>
        <dbReference type="Proteomes" id="UP000509222"/>
    </source>
</evidence>
<evidence type="ECO:0000313" key="4">
    <source>
        <dbReference type="EMBL" id="QKX52079.1"/>
    </source>
</evidence>
<dbReference type="EMBL" id="CP051177">
    <property type="protein sequence ID" value="QKX52079.1"/>
    <property type="molecule type" value="Genomic_DNA"/>
</dbReference>
<dbReference type="InterPro" id="IPR000182">
    <property type="entry name" value="GNAT_dom"/>
</dbReference>
<dbReference type="CDD" id="cd04301">
    <property type="entry name" value="NAT_SF"/>
    <property type="match status" value="1"/>
</dbReference>
<dbReference type="InterPro" id="IPR050769">
    <property type="entry name" value="NAT_camello-type"/>
</dbReference>
<dbReference type="InterPro" id="IPR036390">
    <property type="entry name" value="WH_DNA-bd_sf"/>
</dbReference>
<dbReference type="InterPro" id="IPR036388">
    <property type="entry name" value="WH-like_DNA-bd_sf"/>
</dbReference>
<proteinExistence type="predicted"/>
<dbReference type="Proteomes" id="UP000509222">
    <property type="component" value="Chromosome"/>
</dbReference>
<dbReference type="PANTHER" id="PTHR13947:SF37">
    <property type="entry name" value="LD18367P"/>
    <property type="match status" value="1"/>
</dbReference>
<dbReference type="SMART" id="SM00347">
    <property type="entry name" value="HTH_MARR"/>
    <property type="match status" value="1"/>
</dbReference>
<organism evidence="4 5">
    <name type="scientific">Planococcus glaciei</name>
    <dbReference type="NCBI Taxonomy" id="459472"/>
    <lineage>
        <taxon>Bacteria</taxon>
        <taxon>Bacillati</taxon>
        <taxon>Bacillota</taxon>
        <taxon>Bacilli</taxon>
        <taxon>Bacillales</taxon>
        <taxon>Caryophanaceae</taxon>
        <taxon>Planococcus</taxon>
    </lineage>
</organism>
<dbReference type="PANTHER" id="PTHR13947">
    <property type="entry name" value="GNAT FAMILY N-ACETYLTRANSFERASE"/>
    <property type="match status" value="1"/>
</dbReference>
<dbReference type="SUPFAM" id="SSF55729">
    <property type="entry name" value="Acyl-CoA N-acyltransferases (Nat)"/>
    <property type="match status" value="1"/>
</dbReference>
<dbReference type="GO" id="GO:0003700">
    <property type="term" value="F:DNA-binding transcription factor activity"/>
    <property type="evidence" value="ECO:0007669"/>
    <property type="project" value="InterPro"/>
</dbReference>
<evidence type="ECO:0000259" key="2">
    <source>
        <dbReference type="PROSITE" id="PS50995"/>
    </source>
</evidence>
<dbReference type="PROSITE" id="PS50995">
    <property type="entry name" value="HTH_MARR_2"/>
    <property type="match status" value="1"/>
</dbReference>
<keyword evidence="5" id="KW-1185">Reference proteome</keyword>
<gene>
    <name evidence="4" type="ORF">HF394_16680</name>
</gene>
<dbReference type="AlphaFoldDB" id="A0A7H8QDX0"/>
<dbReference type="RefSeq" id="WP_036808453.1">
    <property type="nucleotide sequence ID" value="NZ_CP051177.1"/>
</dbReference>
<dbReference type="InterPro" id="IPR000835">
    <property type="entry name" value="HTH_MarR-typ"/>
</dbReference>
<keyword evidence="1" id="KW-0808">Transferase</keyword>
<reference evidence="5" key="1">
    <citation type="submission" date="2020-06" db="EMBL/GenBank/DDBJ databases">
        <title>Isolation of Planomicrobium glaciei.</title>
        <authorList>
            <person name="Malisova L."/>
            <person name="Safrankova R."/>
            <person name="Jakubu V."/>
            <person name="Spanelova P."/>
        </authorList>
    </citation>
    <scope>NUCLEOTIDE SEQUENCE [LARGE SCALE GENOMIC DNA]</scope>
    <source>
        <strain evidence="5">NRL-ATB46093</strain>
    </source>
</reference>
<dbReference type="SUPFAM" id="SSF46785">
    <property type="entry name" value="Winged helix' DNA-binding domain"/>
    <property type="match status" value="1"/>
</dbReference>
<feature type="domain" description="N-acetyltransferase" evidence="3">
    <location>
        <begin position="150"/>
        <end position="304"/>
    </location>
</feature>
<dbReference type="GO" id="GO:0008080">
    <property type="term" value="F:N-acetyltransferase activity"/>
    <property type="evidence" value="ECO:0007669"/>
    <property type="project" value="InterPro"/>
</dbReference>